<sequence>MKRLAQLGQHLEEVRHEAVIGHLEDGGLGVLVDGHDGLRALHARQVLDGTADARGDVELRGHDLARLADLQVVGHPARVTHRARGAHRGAQLVGQGFNLLEVPLGATATGHHHPGLGQLRTGALHFLEVDELRLGRLDLRGEGLHLGGCLARRGRGELGGAQAEHLHGRGELHLGDDVAGPHGAGEGDVRATAVDGGDVGGHGGLEAGGHAGQQVLAHGGGGRAHVVGLQLLGQGGDDGGVDLGQVVFELGGRGGVHRLGAQALELLGQLGRILGQQHQVQLGTCLLRQLTAGGDGVEGGLAQVPVRLLLGDDENDRHLGLQSLEAVEGTGLDGLGLVAQLVHQRRHVRHLDARLARRRRGQLQHLDLQGDIHPELLGRQLLDGLALGLHDARKARVARQVQAQVRGDDGRQRALQRGQPVVDLAHHAHRLAIGAQLDGRRLVLLLLALQGLDLGGERRLAPAQELGQVLAHLVLVIVDGLLAQQDEVRLLLLHHLLEQRGDAQLVQRPHVVHPHRAVGAHRQRVPERLLHFLRADRDDHHLTAVLGGQPQPLFYADLIEGVDLVLQALLHDARTVGLDLDLGLGIFHALGGDEDLHGVPLLWGGLLIGESIRAGRSNRPRVPRRQWETTRNGD</sequence>
<evidence type="ECO:0000313" key="1">
    <source>
        <dbReference type="EMBL" id="EAU69294.1"/>
    </source>
</evidence>
<accession>Q09C64</accession>
<name>Q09C64_STIAD</name>
<comment type="caution">
    <text evidence="1">The sequence shown here is derived from an EMBL/GenBank/DDBJ whole genome shotgun (WGS) entry which is preliminary data.</text>
</comment>
<proteinExistence type="predicted"/>
<dbReference type="EMBL" id="AAMD01000007">
    <property type="protein sequence ID" value="EAU69294.1"/>
    <property type="molecule type" value="Genomic_DNA"/>
</dbReference>
<gene>
    <name evidence="1" type="ORF">STIAU_7966</name>
</gene>
<organism evidence="1 2">
    <name type="scientific">Stigmatella aurantiaca (strain DW4/3-1)</name>
    <dbReference type="NCBI Taxonomy" id="378806"/>
    <lineage>
        <taxon>Bacteria</taxon>
        <taxon>Pseudomonadati</taxon>
        <taxon>Myxococcota</taxon>
        <taxon>Myxococcia</taxon>
        <taxon>Myxococcales</taxon>
        <taxon>Cystobacterineae</taxon>
        <taxon>Archangiaceae</taxon>
        <taxon>Stigmatella</taxon>
    </lineage>
</organism>
<dbReference type="Proteomes" id="UP000032702">
    <property type="component" value="Unassembled WGS sequence"/>
</dbReference>
<protein>
    <submittedName>
        <fullName evidence="1">Uncharacterized protein</fullName>
    </submittedName>
</protein>
<reference evidence="1 2" key="1">
    <citation type="submission" date="2006-04" db="EMBL/GenBank/DDBJ databases">
        <authorList>
            <person name="Nierman W.C."/>
        </authorList>
    </citation>
    <scope>NUCLEOTIDE SEQUENCE [LARGE SCALE GENOMIC DNA]</scope>
    <source>
        <strain evidence="1 2">DW4/3-1</strain>
    </source>
</reference>
<evidence type="ECO:0000313" key="2">
    <source>
        <dbReference type="Proteomes" id="UP000032702"/>
    </source>
</evidence>
<dbReference type="AlphaFoldDB" id="Q09C64"/>